<organism evidence="2 3">
    <name type="scientific">Winogradskyella aquimaris</name>
    <dbReference type="NCBI Taxonomy" id="864074"/>
    <lineage>
        <taxon>Bacteria</taxon>
        <taxon>Pseudomonadati</taxon>
        <taxon>Bacteroidota</taxon>
        <taxon>Flavobacteriia</taxon>
        <taxon>Flavobacteriales</taxon>
        <taxon>Flavobacteriaceae</taxon>
        <taxon>Winogradskyella</taxon>
    </lineage>
</organism>
<evidence type="ECO:0000313" key="2">
    <source>
        <dbReference type="EMBL" id="MDY2587328.1"/>
    </source>
</evidence>
<dbReference type="EMBL" id="JAXDAE010000007">
    <property type="protein sequence ID" value="MDY2587328.1"/>
    <property type="molecule type" value="Genomic_DNA"/>
</dbReference>
<keyword evidence="3" id="KW-1185">Reference proteome</keyword>
<dbReference type="RefSeq" id="WP_320555696.1">
    <property type="nucleotide sequence ID" value="NZ_JAXDAE010000007.1"/>
</dbReference>
<keyword evidence="1" id="KW-0732">Signal</keyword>
<feature type="chain" id="PRO_5046590515" description="DUF3221 domain-containing protein" evidence="1">
    <location>
        <begin position="21"/>
        <end position="120"/>
    </location>
</feature>
<gene>
    <name evidence="2" type="ORF">SNF14_08255</name>
</gene>
<comment type="caution">
    <text evidence="2">The sequence shown here is derived from an EMBL/GenBank/DDBJ whole genome shotgun (WGS) entry which is preliminary data.</text>
</comment>
<reference evidence="2 3" key="1">
    <citation type="submission" date="2023-11" db="EMBL/GenBank/DDBJ databases">
        <title>Winogradskyella pelagius sp. nov., isolated from coastal sediment.</title>
        <authorList>
            <person name="Li F."/>
        </authorList>
    </citation>
    <scope>NUCLEOTIDE SEQUENCE [LARGE SCALE GENOMIC DNA]</scope>
    <source>
        <strain evidence="2 3">KCTC 23502</strain>
    </source>
</reference>
<protein>
    <recommendedName>
        <fullName evidence="4">DUF3221 domain-containing protein</fullName>
    </recommendedName>
</protein>
<sequence>MKNKHFLVLLFSIMMFGLSANSEIKSPSQENKTVTTVAIFDGYDEDDGYAFLVKSDDEYDDVMYFSEVKPEVLKIVNLQSEDNIGVRFEITYEIEEFEEEDEYGYTEVYEKYTITKIKKM</sequence>
<evidence type="ECO:0000313" key="3">
    <source>
        <dbReference type="Proteomes" id="UP001285855"/>
    </source>
</evidence>
<dbReference type="Proteomes" id="UP001285855">
    <property type="component" value="Unassembled WGS sequence"/>
</dbReference>
<name>A0ABU5EP48_9FLAO</name>
<feature type="signal peptide" evidence="1">
    <location>
        <begin position="1"/>
        <end position="20"/>
    </location>
</feature>
<evidence type="ECO:0000256" key="1">
    <source>
        <dbReference type="SAM" id="SignalP"/>
    </source>
</evidence>
<evidence type="ECO:0008006" key="4">
    <source>
        <dbReference type="Google" id="ProtNLM"/>
    </source>
</evidence>
<accession>A0ABU5EP48</accession>
<proteinExistence type="predicted"/>